<proteinExistence type="predicted"/>
<sequence length="74" mass="8275">MKETEFQKVKDDLSYIKKTLAGNGEEGLIKQTQKQTEAIIKIQSYNHLKNWILGSAVTVLATICGSLATFILFN</sequence>
<feature type="transmembrane region" description="Helical" evidence="1">
    <location>
        <begin position="51"/>
        <end position="73"/>
    </location>
</feature>
<keyword evidence="1" id="KW-0812">Transmembrane</keyword>
<reference evidence="2" key="1">
    <citation type="journal article" date="2015" name="Nature">
        <title>Complex archaea that bridge the gap between prokaryotes and eukaryotes.</title>
        <authorList>
            <person name="Spang A."/>
            <person name="Saw J.H."/>
            <person name="Jorgensen S.L."/>
            <person name="Zaremba-Niedzwiedzka K."/>
            <person name="Martijn J."/>
            <person name="Lind A.E."/>
            <person name="van Eijk R."/>
            <person name="Schleper C."/>
            <person name="Guy L."/>
            <person name="Ettema T.J."/>
        </authorList>
    </citation>
    <scope>NUCLEOTIDE SEQUENCE</scope>
</reference>
<keyword evidence="1" id="KW-0472">Membrane</keyword>
<evidence type="ECO:0000313" key="2">
    <source>
        <dbReference type="EMBL" id="KKM50798.1"/>
    </source>
</evidence>
<organism evidence="2">
    <name type="scientific">marine sediment metagenome</name>
    <dbReference type="NCBI Taxonomy" id="412755"/>
    <lineage>
        <taxon>unclassified sequences</taxon>
        <taxon>metagenomes</taxon>
        <taxon>ecological metagenomes</taxon>
    </lineage>
</organism>
<gene>
    <name evidence="2" type="ORF">LCGC14_1555820</name>
</gene>
<name>A0A0F9LPT0_9ZZZZ</name>
<accession>A0A0F9LPT0</accession>
<protein>
    <submittedName>
        <fullName evidence="2">Uncharacterized protein</fullName>
    </submittedName>
</protein>
<comment type="caution">
    <text evidence="2">The sequence shown here is derived from an EMBL/GenBank/DDBJ whole genome shotgun (WGS) entry which is preliminary data.</text>
</comment>
<keyword evidence="1" id="KW-1133">Transmembrane helix</keyword>
<dbReference type="AlphaFoldDB" id="A0A0F9LPT0"/>
<dbReference type="EMBL" id="LAZR01011957">
    <property type="protein sequence ID" value="KKM50798.1"/>
    <property type="molecule type" value="Genomic_DNA"/>
</dbReference>
<evidence type="ECO:0000256" key="1">
    <source>
        <dbReference type="SAM" id="Phobius"/>
    </source>
</evidence>